<reference evidence="1" key="1">
    <citation type="submission" date="2020-11" db="EMBL/GenBank/DDBJ databases">
        <title>Viral genomes from river ports along the Yangtze River in China.</title>
        <authorList>
            <person name="Lu J."/>
            <person name="Shen Q."/>
            <person name="Yang S."/>
            <person name="Zhang W."/>
        </authorList>
    </citation>
    <scope>NUCLEOTIDE SEQUENCE</scope>
    <source>
        <strain evidence="1">2wh-CRESS-4</strain>
    </source>
</reference>
<protein>
    <submittedName>
        <fullName evidence="1">Capsid protein</fullName>
    </submittedName>
</protein>
<name>A0A890UPL0_9VIRU</name>
<proteinExistence type="predicted"/>
<organism evidence="1">
    <name type="scientific">Cressdnaviricota sp</name>
    <dbReference type="NCBI Taxonomy" id="2748378"/>
    <lineage>
        <taxon>Viruses</taxon>
        <taxon>Monodnaviria</taxon>
        <taxon>Shotokuvirae</taxon>
        <taxon>Cressdnaviricota</taxon>
    </lineage>
</organism>
<sequence length="264" mass="29900">MAWSRRYYSSRRRGIRRARRNRYIARWRQRRRRTGFGSRKMFLRTRNPFTVGSMRCPLHYYTTISVNGQAANMVAAGIWQFSANCLYDPDVTGVGHQPMYYDNLMEVFKKYRVRKAYIKVTCINHAVNTATANSSGTVTTQSNYAYRLAIWNDATANSTVQYPSDFGTLIEEGGPHVKWRFCGPALAGKLPSLQHSQVPHKQIGCDAKDPSLTGTVSTCPPGFSYFYVGVASADGSTDVPSVSLAVKITYVCDFWDRDLRQLQN</sequence>
<evidence type="ECO:0000313" key="1">
    <source>
        <dbReference type="EMBL" id="QRI44124.1"/>
    </source>
</evidence>
<dbReference type="EMBL" id="MW346994">
    <property type="protein sequence ID" value="QRI44124.1"/>
    <property type="molecule type" value="Genomic_DNA"/>
</dbReference>
<accession>A0A890UPL0</accession>